<dbReference type="PANTHER" id="PTHR42796">
    <property type="entry name" value="FUMARYLACETOACETATE HYDROLASE DOMAIN-CONTAINING PROTEIN 2A-RELATED"/>
    <property type="match status" value="1"/>
</dbReference>
<evidence type="ECO:0000259" key="3">
    <source>
        <dbReference type="Pfam" id="PF01557"/>
    </source>
</evidence>
<evidence type="ECO:0000313" key="4">
    <source>
        <dbReference type="EMBL" id="RED87876.1"/>
    </source>
</evidence>
<protein>
    <submittedName>
        <fullName evidence="4">2-keto-4-pentenoate hydratase/2-oxohepta-3-ene-1,7-dioic acid hydratase in catechol pathway</fullName>
    </submittedName>
</protein>
<gene>
    <name evidence="4" type="ORF">DFP98_102358</name>
</gene>
<evidence type="ECO:0000313" key="5">
    <source>
        <dbReference type="Proteomes" id="UP000256977"/>
    </source>
</evidence>
<reference evidence="4 5" key="1">
    <citation type="submission" date="2018-07" db="EMBL/GenBank/DDBJ databases">
        <title>Genomic Encyclopedia of Type Strains, Phase III (KMG-III): the genomes of soil and plant-associated and newly described type strains.</title>
        <authorList>
            <person name="Whitman W."/>
        </authorList>
    </citation>
    <scope>NUCLEOTIDE SEQUENCE [LARGE SCALE GENOMIC DNA]</scope>
    <source>
        <strain evidence="4 5">CECT 7287</strain>
    </source>
</reference>
<accession>A0A3D9KN12</accession>
<comment type="similarity">
    <text evidence="1">Belongs to the FAH family.</text>
</comment>
<keyword evidence="5" id="KW-1185">Reference proteome</keyword>
<proteinExistence type="inferred from homology"/>
<dbReference type="Proteomes" id="UP000256977">
    <property type="component" value="Unassembled WGS sequence"/>
</dbReference>
<comment type="caution">
    <text evidence="4">The sequence shown here is derived from an EMBL/GenBank/DDBJ whole genome shotgun (WGS) entry which is preliminary data.</text>
</comment>
<feature type="domain" description="Fumarylacetoacetase-like C-terminal" evidence="3">
    <location>
        <begin position="65"/>
        <end position="270"/>
    </location>
</feature>
<dbReference type="GO" id="GO:0046872">
    <property type="term" value="F:metal ion binding"/>
    <property type="evidence" value="ECO:0007669"/>
    <property type="project" value="UniProtKB-KW"/>
</dbReference>
<dbReference type="EMBL" id="QRDZ01000002">
    <property type="protein sequence ID" value="RED87876.1"/>
    <property type="molecule type" value="Genomic_DNA"/>
</dbReference>
<sequence>MKFVRYLHEGQTLTGLAIDGSIYPVQADLAEIIRGDKRIEPAQASAEGVKETEVRWLPCIPGGGKIICVGLNYKKHAEEAGLPVPATPILFNKFENALAAHGEEVTLGTAAAEYDYEAELGVVIGKRAKNVSKDEALGYVFGYCSINDLSARDLQNRTSQWMLGKIMDGFCPAGPYLVTADEVGDPNELQISLTRNGELKQNSNTRDMIFRVDEIIAYVSRYMTLEPGDLLLTGTPEGVVAGYPPEERDWLKPGDRTAVTIEKLGTLETVFKGE</sequence>
<dbReference type="AlphaFoldDB" id="A0A3D9KN12"/>
<dbReference type="Gene3D" id="3.90.850.10">
    <property type="entry name" value="Fumarylacetoacetase-like, C-terminal domain"/>
    <property type="match status" value="1"/>
</dbReference>
<dbReference type="GO" id="GO:0016853">
    <property type="term" value="F:isomerase activity"/>
    <property type="evidence" value="ECO:0007669"/>
    <property type="project" value="UniProtKB-ARBA"/>
</dbReference>
<dbReference type="SUPFAM" id="SSF56529">
    <property type="entry name" value="FAH"/>
    <property type="match status" value="1"/>
</dbReference>
<evidence type="ECO:0000256" key="2">
    <source>
        <dbReference type="ARBA" id="ARBA00022723"/>
    </source>
</evidence>
<dbReference type="Pfam" id="PF01557">
    <property type="entry name" value="FAA_hydrolase"/>
    <property type="match status" value="1"/>
</dbReference>
<keyword evidence="2" id="KW-0479">Metal-binding</keyword>
<dbReference type="GO" id="GO:0019752">
    <property type="term" value="P:carboxylic acid metabolic process"/>
    <property type="evidence" value="ECO:0007669"/>
    <property type="project" value="UniProtKB-ARBA"/>
</dbReference>
<organism evidence="4 5">
    <name type="scientific">Cohnella phaseoli</name>
    <dbReference type="NCBI Taxonomy" id="456490"/>
    <lineage>
        <taxon>Bacteria</taxon>
        <taxon>Bacillati</taxon>
        <taxon>Bacillota</taxon>
        <taxon>Bacilli</taxon>
        <taxon>Bacillales</taxon>
        <taxon>Paenibacillaceae</taxon>
        <taxon>Cohnella</taxon>
    </lineage>
</organism>
<dbReference type="PANTHER" id="PTHR42796:SF4">
    <property type="entry name" value="FUMARYLACETOACETATE HYDROLASE DOMAIN-CONTAINING PROTEIN 2A"/>
    <property type="match status" value="1"/>
</dbReference>
<dbReference type="RefSeq" id="WP_116059255.1">
    <property type="nucleotide sequence ID" value="NZ_QRDZ01000002.1"/>
</dbReference>
<evidence type="ECO:0000256" key="1">
    <source>
        <dbReference type="ARBA" id="ARBA00010211"/>
    </source>
</evidence>
<dbReference type="InterPro" id="IPR011234">
    <property type="entry name" value="Fumarylacetoacetase-like_C"/>
</dbReference>
<dbReference type="FunFam" id="3.90.850.10:FF:000002">
    <property type="entry name" value="2-hydroxyhepta-2,4-diene-1,7-dioate isomerase"/>
    <property type="match status" value="1"/>
</dbReference>
<name>A0A3D9KN12_9BACL</name>
<dbReference type="OrthoDB" id="9805307at2"/>
<dbReference type="InterPro" id="IPR036663">
    <property type="entry name" value="Fumarylacetoacetase_C_sf"/>
</dbReference>
<dbReference type="InterPro" id="IPR051121">
    <property type="entry name" value="FAH"/>
</dbReference>